<evidence type="ECO:0000256" key="4">
    <source>
        <dbReference type="SAM" id="Phobius"/>
    </source>
</evidence>
<dbReference type="PANTHER" id="PTHR46008">
    <property type="entry name" value="LEAF RUST 10 DISEASE-RESISTANCE LOCUS RECEPTOR-LIKE PROTEIN KINASE-LIKE 1.4"/>
    <property type="match status" value="1"/>
</dbReference>
<dbReference type="GO" id="GO:0005524">
    <property type="term" value="F:ATP binding"/>
    <property type="evidence" value="ECO:0007669"/>
    <property type="project" value="UniProtKB-UniRule"/>
</dbReference>
<dbReference type="GO" id="GO:0004672">
    <property type="term" value="F:protein kinase activity"/>
    <property type="evidence" value="ECO:0007669"/>
    <property type="project" value="InterPro"/>
</dbReference>
<dbReference type="SUPFAM" id="SSF56112">
    <property type="entry name" value="Protein kinase-like (PK-like)"/>
    <property type="match status" value="1"/>
</dbReference>
<dbReference type="Proteomes" id="UP001281410">
    <property type="component" value="Unassembled WGS sequence"/>
</dbReference>
<keyword evidence="4" id="KW-0812">Transmembrane</keyword>
<feature type="domain" description="Protein kinase" evidence="5">
    <location>
        <begin position="122"/>
        <end position="189"/>
    </location>
</feature>
<dbReference type="Gene3D" id="3.30.200.20">
    <property type="entry name" value="Phosphorylase Kinase, domain 1"/>
    <property type="match status" value="1"/>
</dbReference>
<evidence type="ECO:0000313" key="7">
    <source>
        <dbReference type="Proteomes" id="UP001281410"/>
    </source>
</evidence>
<gene>
    <name evidence="6" type="ORF">Dsin_028874</name>
</gene>
<keyword evidence="4" id="KW-1133">Transmembrane helix</keyword>
<evidence type="ECO:0000256" key="1">
    <source>
        <dbReference type="ARBA" id="ARBA00022741"/>
    </source>
</evidence>
<evidence type="ECO:0000313" key="6">
    <source>
        <dbReference type="EMBL" id="KAK3189313.1"/>
    </source>
</evidence>
<keyword evidence="4" id="KW-0472">Membrane</keyword>
<evidence type="ECO:0000259" key="5">
    <source>
        <dbReference type="PROSITE" id="PS50011"/>
    </source>
</evidence>
<comment type="caution">
    <text evidence="6">The sequence shown here is derived from an EMBL/GenBank/DDBJ whole genome shotgun (WGS) entry which is preliminary data.</text>
</comment>
<keyword evidence="7" id="KW-1185">Reference proteome</keyword>
<dbReference type="PANTHER" id="PTHR46008:SF2">
    <property type="entry name" value="LEAF RUST 10 DISEASE-RESISTANCE LOCUS RECEPTOR-LIKE PROTEIN KINASE-LIKE 1.4"/>
    <property type="match status" value="1"/>
</dbReference>
<proteinExistence type="predicted"/>
<feature type="transmembrane region" description="Helical" evidence="4">
    <location>
        <begin position="45"/>
        <end position="70"/>
    </location>
</feature>
<keyword evidence="1 3" id="KW-0547">Nucleotide-binding</keyword>
<dbReference type="PROSITE" id="PS00107">
    <property type="entry name" value="PROTEIN_KINASE_ATP"/>
    <property type="match status" value="1"/>
</dbReference>
<dbReference type="EMBL" id="JANJYJ010000009">
    <property type="protein sequence ID" value="KAK3189313.1"/>
    <property type="molecule type" value="Genomic_DNA"/>
</dbReference>
<reference evidence="6" key="1">
    <citation type="journal article" date="2023" name="Plant J.">
        <title>Genome sequences and population genomics provide insights into the demographic history, inbreeding, and mutation load of two 'living fossil' tree species of Dipteronia.</title>
        <authorList>
            <person name="Feng Y."/>
            <person name="Comes H.P."/>
            <person name="Chen J."/>
            <person name="Zhu S."/>
            <person name="Lu R."/>
            <person name="Zhang X."/>
            <person name="Li P."/>
            <person name="Qiu J."/>
            <person name="Olsen K.M."/>
            <person name="Qiu Y."/>
        </authorList>
    </citation>
    <scope>NUCLEOTIDE SEQUENCE</scope>
    <source>
        <strain evidence="6">NBL</strain>
    </source>
</reference>
<protein>
    <recommendedName>
        <fullName evidence="5">Protein kinase domain-containing protein</fullName>
    </recommendedName>
</protein>
<organism evidence="6 7">
    <name type="scientific">Dipteronia sinensis</name>
    <dbReference type="NCBI Taxonomy" id="43782"/>
    <lineage>
        <taxon>Eukaryota</taxon>
        <taxon>Viridiplantae</taxon>
        <taxon>Streptophyta</taxon>
        <taxon>Embryophyta</taxon>
        <taxon>Tracheophyta</taxon>
        <taxon>Spermatophyta</taxon>
        <taxon>Magnoliopsida</taxon>
        <taxon>eudicotyledons</taxon>
        <taxon>Gunneridae</taxon>
        <taxon>Pentapetalae</taxon>
        <taxon>rosids</taxon>
        <taxon>malvids</taxon>
        <taxon>Sapindales</taxon>
        <taxon>Sapindaceae</taxon>
        <taxon>Hippocastanoideae</taxon>
        <taxon>Acereae</taxon>
        <taxon>Dipteronia</taxon>
    </lineage>
</organism>
<name>A0AAD9ZR98_9ROSI</name>
<feature type="binding site" evidence="3">
    <location>
        <position position="150"/>
    </location>
    <ligand>
        <name>ATP</name>
        <dbReference type="ChEBI" id="CHEBI:30616"/>
    </ligand>
</feature>
<dbReference type="InterPro" id="IPR000719">
    <property type="entry name" value="Prot_kinase_dom"/>
</dbReference>
<dbReference type="PROSITE" id="PS50011">
    <property type="entry name" value="PROTEIN_KINASE_DOM"/>
    <property type="match status" value="1"/>
</dbReference>
<dbReference type="InterPro" id="IPR011009">
    <property type="entry name" value="Kinase-like_dom_sf"/>
</dbReference>
<dbReference type="InterPro" id="IPR001245">
    <property type="entry name" value="Ser-Thr/Tyr_kinase_cat_dom"/>
</dbReference>
<dbReference type="Pfam" id="PF07714">
    <property type="entry name" value="PK_Tyr_Ser-Thr"/>
    <property type="match status" value="1"/>
</dbReference>
<evidence type="ECO:0000256" key="3">
    <source>
        <dbReference type="PROSITE-ProRule" id="PRU10141"/>
    </source>
</evidence>
<sequence>MNVTGYADNVRVIAGDNFIVQMQKLVSEKTNTMLLVTSVAGHQKLLFKLGLGIGIAVPTLLFVVLSIYIIRHLKKGKYASPNFYSRYSSSNPSSNSDLLAASAYFAVPIFSYSDLAEATNNFNHQKELGEGGFGTVYHGKLRDGQEVAIKRLYEHNYRRVQQFINEIQILTRLRHKDLVSLYGCTSLHS</sequence>
<dbReference type="InterPro" id="IPR017441">
    <property type="entry name" value="Protein_kinase_ATP_BS"/>
</dbReference>
<dbReference type="AlphaFoldDB" id="A0AAD9ZR98"/>
<evidence type="ECO:0000256" key="2">
    <source>
        <dbReference type="ARBA" id="ARBA00022840"/>
    </source>
</evidence>
<keyword evidence="2 3" id="KW-0067">ATP-binding</keyword>
<accession>A0AAD9ZR98</accession>